<dbReference type="GO" id="GO:0003824">
    <property type="term" value="F:catalytic activity"/>
    <property type="evidence" value="ECO:0007669"/>
    <property type="project" value="InterPro"/>
</dbReference>
<dbReference type="AlphaFoldDB" id="A0A7C2JZX2"/>
<keyword evidence="3 5" id="KW-1133">Transmembrane helix</keyword>
<evidence type="ECO:0000256" key="4">
    <source>
        <dbReference type="ARBA" id="ARBA00023136"/>
    </source>
</evidence>
<dbReference type="CDD" id="cd06261">
    <property type="entry name" value="TM_PBP2"/>
    <property type="match status" value="1"/>
</dbReference>
<dbReference type="SUPFAM" id="SSF56219">
    <property type="entry name" value="DNase I-like"/>
    <property type="match status" value="1"/>
</dbReference>
<name>A0A7C2JZX2_9PLAN</name>
<feature type="transmembrane region" description="Helical" evidence="5">
    <location>
        <begin position="141"/>
        <end position="160"/>
    </location>
</feature>
<evidence type="ECO:0000313" key="7">
    <source>
        <dbReference type="EMBL" id="HEN15742.1"/>
    </source>
</evidence>
<sequence length="440" mass="48253">MARRHGPQVSPGSGRSASTTAGISLSLRHGVGTGTTGACGRIWTAVLGRAVPAGIGHGNQWPTVDLIVDHLLPSRASTVTSVLSSPPQTATGTARRPQPQRWTAARLVWALSGLNLAIVLGVLILLFVVSERWWLGAAVTYLPRLPWGVPAILLCVAAWFWHRPSLWVNVLSLALVAGPVLEFRAPFLSDHRPAAVSAAATPLRIVTANIQGYRPDFASVLSEVSRFQPDVVVLQEARGESPLLDDFFPNWHRLHVDYYWIGSRYPLKLVTACNTEAFDRVAGLVVELETPAGPLLVANIHQMTARRGLKDLSGSELLQGTAQQDLEHFQTLRLIESNELREQIQQHAGDRPLIVAGDFNTPSSSNLFQQTWGDLQSAFDVAGLGYGYTSPVKPQKYWVSYLPWARIDHILASPDWQVRWCRVGQSRGSDHHCLAAELVR</sequence>
<proteinExistence type="predicted"/>
<evidence type="ECO:0000256" key="1">
    <source>
        <dbReference type="ARBA" id="ARBA00004141"/>
    </source>
</evidence>
<dbReference type="Gene3D" id="3.60.10.10">
    <property type="entry name" value="Endonuclease/exonuclease/phosphatase"/>
    <property type="match status" value="1"/>
</dbReference>
<evidence type="ECO:0000259" key="6">
    <source>
        <dbReference type="Pfam" id="PF03372"/>
    </source>
</evidence>
<gene>
    <name evidence="7" type="ORF">ENQ76_09785</name>
</gene>
<dbReference type="InterPro" id="IPR051916">
    <property type="entry name" value="GPI-anchor_lipid_remodeler"/>
</dbReference>
<evidence type="ECO:0000256" key="3">
    <source>
        <dbReference type="ARBA" id="ARBA00022989"/>
    </source>
</evidence>
<accession>A0A7C2JZX2</accession>
<dbReference type="InterPro" id="IPR000515">
    <property type="entry name" value="MetI-like"/>
</dbReference>
<evidence type="ECO:0000256" key="2">
    <source>
        <dbReference type="ARBA" id="ARBA00022692"/>
    </source>
</evidence>
<dbReference type="Pfam" id="PF03372">
    <property type="entry name" value="Exo_endo_phos"/>
    <property type="match status" value="1"/>
</dbReference>
<feature type="transmembrane region" description="Helical" evidence="5">
    <location>
        <begin position="166"/>
        <end position="183"/>
    </location>
</feature>
<dbReference type="GO" id="GO:0055085">
    <property type="term" value="P:transmembrane transport"/>
    <property type="evidence" value="ECO:0007669"/>
    <property type="project" value="InterPro"/>
</dbReference>
<dbReference type="GO" id="GO:0016020">
    <property type="term" value="C:membrane"/>
    <property type="evidence" value="ECO:0007669"/>
    <property type="project" value="UniProtKB-SubCell"/>
</dbReference>
<comment type="subcellular location">
    <subcellularLocation>
        <location evidence="1">Membrane</location>
        <topology evidence="1">Multi-pass membrane protein</topology>
    </subcellularLocation>
</comment>
<dbReference type="EMBL" id="DSOK01000277">
    <property type="protein sequence ID" value="HEN15742.1"/>
    <property type="molecule type" value="Genomic_DNA"/>
</dbReference>
<keyword evidence="4 5" id="KW-0472">Membrane</keyword>
<dbReference type="PANTHER" id="PTHR14859">
    <property type="entry name" value="CALCOFLUOR WHITE HYPERSENSITIVE PROTEIN PRECURSOR"/>
    <property type="match status" value="1"/>
</dbReference>
<reference evidence="7" key="1">
    <citation type="journal article" date="2020" name="mSystems">
        <title>Genome- and Community-Level Interaction Insights into Carbon Utilization and Element Cycling Functions of Hydrothermarchaeota in Hydrothermal Sediment.</title>
        <authorList>
            <person name="Zhou Z."/>
            <person name="Liu Y."/>
            <person name="Xu W."/>
            <person name="Pan J."/>
            <person name="Luo Z.H."/>
            <person name="Li M."/>
        </authorList>
    </citation>
    <scope>NUCLEOTIDE SEQUENCE [LARGE SCALE GENOMIC DNA]</scope>
    <source>
        <strain evidence="7">SpSt-339</strain>
    </source>
</reference>
<protein>
    <recommendedName>
        <fullName evidence="6">Endonuclease/exonuclease/phosphatase domain-containing protein</fullName>
    </recommendedName>
</protein>
<dbReference type="InterPro" id="IPR036691">
    <property type="entry name" value="Endo/exonu/phosph_ase_sf"/>
</dbReference>
<dbReference type="GO" id="GO:0006506">
    <property type="term" value="P:GPI anchor biosynthetic process"/>
    <property type="evidence" value="ECO:0007669"/>
    <property type="project" value="TreeGrafter"/>
</dbReference>
<comment type="caution">
    <text evidence="7">The sequence shown here is derived from an EMBL/GenBank/DDBJ whole genome shotgun (WGS) entry which is preliminary data.</text>
</comment>
<keyword evidence="2 5" id="KW-0812">Transmembrane</keyword>
<dbReference type="PANTHER" id="PTHR14859:SF1">
    <property type="entry name" value="PGAP2-INTERACTING PROTEIN"/>
    <property type="match status" value="1"/>
</dbReference>
<evidence type="ECO:0000256" key="5">
    <source>
        <dbReference type="SAM" id="Phobius"/>
    </source>
</evidence>
<dbReference type="InterPro" id="IPR005135">
    <property type="entry name" value="Endo/exonuclease/phosphatase"/>
</dbReference>
<feature type="domain" description="Endonuclease/exonuclease/phosphatase" evidence="6">
    <location>
        <begin position="206"/>
        <end position="431"/>
    </location>
</feature>
<organism evidence="7">
    <name type="scientific">Schlesneria paludicola</name>
    <dbReference type="NCBI Taxonomy" id="360056"/>
    <lineage>
        <taxon>Bacteria</taxon>
        <taxon>Pseudomonadati</taxon>
        <taxon>Planctomycetota</taxon>
        <taxon>Planctomycetia</taxon>
        <taxon>Planctomycetales</taxon>
        <taxon>Planctomycetaceae</taxon>
        <taxon>Schlesneria</taxon>
    </lineage>
</organism>
<feature type="transmembrane region" description="Helical" evidence="5">
    <location>
        <begin position="107"/>
        <end position="129"/>
    </location>
</feature>